<proteinExistence type="predicted"/>
<gene>
    <name evidence="1" type="ORF">SCHPADRAFT_324070</name>
</gene>
<organism evidence="1 2">
    <name type="scientific">Schizopora paradoxa</name>
    <dbReference type="NCBI Taxonomy" id="27342"/>
    <lineage>
        <taxon>Eukaryota</taxon>
        <taxon>Fungi</taxon>
        <taxon>Dikarya</taxon>
        <taxon>Basidiomycota</taxon>
        <taxon>Agaricomycotina</taxon>
        <taxon>Agaricomycetes</taxon>
        <taxon>Hymenochaetales</taxon>
        <taxon>Schizoporaceae</taxon>
        <taxon>Schizopora</taxon>
    </lineage>
</organism>
<accession>A0A0H2RXG1</accession>
<evidence type="ECO:0000313" key="1">
    <source>
        <dbReference type="EMBL" id="KLO14168.1"/>
    </source>
</evidence>
<keyword evidence="2" id="KW-1185">Reference proteome</keyword>
<dbReference type="AlphaFoldDB" id="A0A0H2RXG1"/>
<dbReference type="EMBL" id="KQ085947">
    <property type="protein sequence ID" value="KLO14168.1"/>
    <property type="molecule type" value="Genomic_DNA"/>
</dbReference>
<sequence>MGTANSNRCCLVHLEATGLRATPLRSHHTLFLSTFSQLAREILGRLAWVFPDERRFKRRKSIDPLPAQDISRRARWSSEARPQMSFSDDLAKSIFISVKDGSERVTLLFSTFAVGKNERLFRTELFPSTRQSWHGTKLIVRIRATHYKLSRLFERQSDDQLSLRVFSCLAKPGQSNLLVT</sequence>
<reference evidence="1 2" key="1">
    <citation type="submission" date="2015-04" db="EMBL/GenBank/DDBJ databases">
        <title>Complete genome sequence of Schizopora paradoxa KUC8140, a cosmopolitan wood degrader in East Asia.</title>
        <authorList>
            <consortium name="DOE Joint Genome Institute"/>
            <person name="Min B."/>
            <person name="Park H."/>
            <person name="Jang Y."/>
            <person name="Kim J.-J."/>
            <person name="Kim K.H."/>
            <person name="Pangilinan J."/>
            <person name="Lipzen A."/>
            <person name="Riley R."/>
            <person name="Grigoriev I.V."/>
            <person name="Spatafora J.W."/>
            <person name="Choi I.-G."/>
        </authorList>
    </citation>
    <scope>NUCLEOTIDE SEQUENCE [LARGE SCALE GENOMIC DNA]</scope>
    <source>
        <strain evidence="1 2">KUC8140</strain>
    </source>
</reference>
<dbReference type="Proteomes" id="UP000053477">
    <property type="component" value="Unassembled WGS sequence"/>
</dbReference>
<protein>
    <submittedName>
        <fullName evidence="1">Uncharacterized protein</fullName>
    </submittedName>
</protein>
<name>A0A0H2RXG1_9AGAM</name>
<evidence type="ECO:0000313" key="2">
    <source>
        <dbReference type="Proteomes" id="UP000053477"/>
    </source>
</evidence>
<dbReference type="InParanoid" id="A0A0H2RXG1"/>